<reference evidence="1" key="1">
    <citation type="submission" date="2021-05" db="EMBL/GenBank/DDBJ databases">
        <title>The genome of the haptophyte Pavlova lutheri (Diacronema luteri, Pavlovales) - a model for lipid biosynthesis in eukaryotic algae.</title>
        <authorList>
            <person name="Hulatt C.J."/>
            <person name="Posewitz M.C."/>
        </authorList>
    </citation>
    <scope>NUCLEOTIDE SEQUENCE</scope>
    <source>
        <strain evidence="1">NIVA-4/92</strain>
    </source>
</reference>
<sequence>MALAMWVTAGCAAHGAGPPRLELGRRPLCQRLIPALTSAFCAASSANAAADLHLRDRGSNAGSIITKDYYYENGVLPPRKLRLGQLPTDEPKFNAWGSCVENSCTYVPLQRRYEGYKKYADDVALGSAAFAQLRARITGGEWASVSAAVARGDAATNRPTGPVSNALVRAVLLGNALLISENSNDQRDALLARFYVNEAGFAAEELRAASAAADAGRALAAWELGMDSWQSYFEVVNRAIVPKVGSKFALPSP</sequence>
<proteinExistence type="predicted"/>
<protein>
    <submittedName>
        <fullName evidence="1">Uncharacterized protein</fullName>
    </submittedName>
</protein>
<comment type="caution">
    <text evidence="1">The sequence shown here is derived from an EMBL/GenBank/DDBJ whole genome shotgun (WGS) entry which is preliminary data.</text>
</comment>
<organism evidence="1 2">
    <name type="scientific">Diacronema lutheri</name>
    <name type="common">Unicellular marine alga</name>
    <name type="synonym">Monochrysis lutheri</name>
    <dbReference type="NCBI Taxonomy" id="2081491"/>
    <lineage>
        <taxon>Eukaryota</taxon>
        <taxon>Haptista</taxon>
        <taxon>Haptophyta</taxon>
        <taxon>Pavlovophyceae</taxon>
        <taxon>Pavlovales</taxon>
        <taxon>Pavlovaceae</taxon>
        <taxon>Diacronema</taxon>
    </lineage>
</organism>
<dbReference type="EMBL" id="JAGTXO010000010">
    <property type="protein sequence ID" value="KAG8465407.1"/>
    <property type="molecule type" value="Genomic_DNA"/>
</dbReference>
<keyword evidence="2" id="KW-1185">Reference proteome</keyword>
<dbReference type="Proteomes" id="UP000751190">
    <property type="component" value="Unassembled WGS sequence"/>
</dbReference>
<evidence type="ECO:0000313" key="1">
    <source>
        <dbReference type="EMBL" id="KAG8465407.1"/>
    </source>
</evidence>
<gene>
    <name evidence="1" type="ORF">KFE25_002714</name>
</gene>
<name>A0A8J5XNU7_DIALT</name>
<dbReference type="OrthoDB" id="37894at2759"/>
<dbReference type="OMA" id="WGSCVEN"/>
<dbReference type="AlphaFoldDB" id="A0A8J5XNU7"/>
<accession>A0A8J5XNU7</accession>
<evidence type="ECO:0000313" key="2">
    <source>
        <dbReference type="Proteomes" id="UP000751190"/>
    </source>
</evidence>